<comment type="caution">
    <text evidence="2">The sequence shown here is derived from an EMBL/GenBank/DDBJ whole genome shotgun (WGS) entry which is preliminary data.</text>
</comment>
<evidence type="ECO:0000256" key="1">
    <source>
        <dbReference type="SAM" id="Phobius"/>
    </source>
</evidence>
<dbReference type="Proteomes" id="UP000490821">
    <property type="component" value="Unassembled WGS sequence"/>
</dbReference>
<dbReference type="EMBL" id="BLMI01000168">
    <property type="protein sequence ID" value="GFI41249.1"/>
    <property type="molecule type" value="Genomic_DNA"/>
</dbReference>
<accession>A0A829ZB60</accession>
<name>A0A829ZB60_9FIRM</name>
<reference evidence="2 3" key="1">
    <citation type="journal article" date="2020" name="Microbiome">
        <title>Single-cell genomics of uncultured bacteria reveals dietary fiber responders in the mouse gut microbiota.</title>
        <authorList>
            <person name="Chijiiwa R."/>
            <person name="Hosokawa M."/>
            <person name="Kogawa M."/>
            <person name="Nishikawa Y."/>
            <person name="Ide K."/>
            <person name="Sakanashi C."/>
            <person name="Takahashi K."/>
            <person name="Takeyama H."/>
        </authorList>
    </citation>
    <scope>NUCLEOTIDE SEQUENCE [LARGE SCALE GENOMIC DNA]</scope>
    <source>
        <strain evidence="2">IMSAGC_017</strain>
    </source>
</reference>
<feature type="transmembrane region" description="Helical" evidence="1">
    <location>
        <begin position="6"/>
        <end position="23"/>
    </location>
</feature>
<keyword evidence="1" id="KW-1133">Transmembrane helix</keyword>
<gene>
    <name evidence="2" type="ORF">IMSAGC017_01292</name>
</gene>
<keyword evidence="1" id="KW-0812">Transmembrane</keyword>
<proteinExistence type="predicted"/>
<organism evidence="2 3">
    <name type="scientific">Thomasclavelia cocleata</name>
    <dbReference type="NCBI Taxonomy" id="69824"/>
    <lineage>
        <taxon>Bacteria</taxon>
        <taxon>Bacillati</taxon>
        <taxon>Bacillota</taxon>
        <taxon>Erysipelotrichia</taxon>
        <taxon>Erysipelotrichales</taxon>
        <taxon>Coprobacillaceae</taxon>
        <taxon>Thomasclavelia</taxon>
    </lineage>
</organism>
<evidence type="ECO:0000313" key="2">
    <source>
        <dbReference type="EMBL" id="GFI41249.1"/>
    </source>
</evidence>
<sequence length="96" mass="11438">MQIINKRVTIVIIFIMFVVILKINSHYSSLKQSDVYNIGAERFSLCYASYYKLYSPTKQYYVSVDICKKDKISFIRGRLYIVGDKNKETKFWKIFI</sequence>
<keyword evidence="1" id="KW-0472">Membrane</keyword>
<dbReference type="AlphaFoldDB" id="A0A829ZB60"/>
<protein>
    <submittedName>
        <fullName evidence="2">Uncharacterized protein</fullName>
    </submittedName>
</protein>
<evidence type="ECO:0000313" key="3">
    <source>
        <dbReference type="Proteomes" id="UP000490821"/>
    </source>
</evidence>
<dbReference type="RefSeq" id="WP_172472579.1">
    <property type="nucleotide sequence ID" value="NZ_BLMI01000168.1"/>
</dbReference>